<feature type="domain" description="LysM" evidence="6">
    <location>
        <begin position="73"/>
        <end position="119"/>
    </location>
</feature>
<evidence type="ECO:0000256" key="5">
    <source>
        <dbReference type="SAM" id="MobiDB-lite"/>
    </source>
</evidence>
<proteinExistence type="inferred from homology"/>
<gene>
    <name evidence="7" type="ORF">CGLO_17426</name>
</gene>
<dbReference type="Pfam" id="PF01476">
    <property type="entry name" value="LysM"/>
    <property type="match status" value="1"/>
</dbReference>
<evidence type="ECO:0000256" key="3">
    <source>
        <dbReference type="ARBA" id="ARBA00023026"/>
    </source>
</evidence>
<reference evidence="8" key="1">
    <citation type="journal article" date="2013" name="Mol. Plant Microbe Interact.">
        <title>Global aspects of pacC regulation of pathogenicity genes in Colletotrichum gloeosporioides as revealed by transcriptome analysis.</title>
        <authorList>
            <person name="Alkan N."/>
            <person name="Meng X."/>
            <person name="Friedlander G."/>
            <person name="Reuveni E."/>
            <person name="Sukno S."/>
            <person name="Sherman A."/>
            <person name="Thon M."/>
            <person name="Fluhr R."/>
            <person name="Prusky D."/>
        </authorList>
    </citation>
    <scope>NUCLEOTIDE SEQUENCE [LARGE SCALE GENOMIC DNA]</scope>
    <source>
        <strain evidence="8">Cg-14</strain>
    </source>
</reference>
<dbReference type="Pfam" id="PF10528">
    <property type="entry name" value="GLEYA"/>
    <property type="match status" value="1"/>
</dbReference>
<name>T0JL19_COLGC</name>
<evidence type="ECO:0000313" key="7">
    <source>
        <dbReference type="EMBL" id="EQB43867.1"/>
    </source>
</evidence>
<dbReference type="Proteomes" id="UP000015530">
    <property type="component" value="Unassembled WGS sequence"/>
</dbReference>
<evidence type="ECO:0000313" key="8">
    <source>
        <dbReference type="Proteomes" id="UP000015530"/>
    </source>
</evidence>
<organism evidence="7 8">
    <name type="scientific">Colletotrichum gloeosporioides (strain Cg-14)</name>
    <name type="common">Anthracnose fungus</name>
    <name type="synonym">Glomerella cingulata</name>
    <dbReference type="NCBI Taxonomy" id="1237896"/>
    <lineage>
        <taxon>Eukaryota</taxon>
        <taxon>Fungi</taxon>
        <taxon>Dikarya</taxon>
        <taxon>Ascomycota</taxon>
        <taxon>Pezizomycotina</taxon>
        <taxon>Sordariomycetes</taxon>
        <taxon>Hypocreomycetidae</taxon>
        <taxon>Glomerellales</taxon>
        <taxon>Glomerellaceae</taxon>
        <taxon>Colletotrichum</taxon>
        <taxon>Colletotrichum gloeosporioides species complex</taxon>
    </lineage>
</organism>
<dbReference type="PROSITE" id="PS51782">
    <property type="entry name" value="LYSM"/>
    <property type="match status" value="1"/>
</dbReference>
<keyword evidence="1" id="KW-0147">Chitin-binding</keyword>
<dbReference type="InterPro" id="IPR036779">
    <property type="entry name" value="LysM_dom_sf"/>
</dbReference>
<dbReference type="SUPFAM" id="SSF54106">
    <property type="entry name" value="LysM domain"/>
    <property type="match status" value="1"/>
</dbReference>
<keyword evidence="2" id="KW-0732">Signal</keyword>
<dbReference type="OrthoDB" id="4832921at2759"/>
<evidence type="ECO:0000256" key="1">
    <source>
        <dbReference type="ARBA" id="ARBA00022669"/>
    </source>
</evidence>
<evidence type="ECO:0000259" key="6">
    <source>
        <dbReference type="PROSITE" id="PS51782"/>
    </source>
</evidence>
<dbReference type="PANTHER" id="PTHR34997:SF2">
    <property type="entry name" value="LYSM DOMAIN-CONTAINING PROTEIN-RELATED"/>
    <property type="match status" value="1"/>
</dbReference>
<evidence type="ECO:0000256" key="2">
    <source>
        <dbReference type="ARBA" id="ARBA00022729"/>
    </source>
</evidence>
<comment type="caution">
    <text evidence="7">The sequence shown here is derived from an EMBL/GenBank/DDBJ whole genome shotgun (WGS) entry which is preliminary data.</text>
</comment>
<dbReference type="EMBL" id="AMYD01004151">
    <property type="protein sequence ID" value="EQB43867.1"/>
    <property type="molecule type" value="Genomic_DNA"/>
</dbReference>
<dbReference type="AlphaFoldDB" id="T0JL19"/>
<keyword evidence="3" id="KW-0843">Virulence</keyword>
<comment type="similarity">
    <text evidence="4">Belongs to the secreted LysM effector family.</text>
</comment>
<feature type="region of interest" description="Disordered" evidence="5">
    <location>
        <begin position="451"/>
        <end position="471"/>
    </location>
</feature>
<sequence>MLVRYHGSLIRRGEPRSLKLANCGGLWTNGNICVSIIGGTQTSVLPTTTTKSAGNNFATPQPTQHGVVNDCDRFYFVQSRDSCAPIASNHGISVTQLAAWNNVGGTACGGLWANVYVCVRVIGATPTTAGPAPPTTTAPDNGVSTPAPTQAGMVGNCDRFYFVGSGDTPPTDTPQSREEPPVPIVTGTKPVYASACPDATAYWSACQCFTGIKATTITIVAGAETTTSIIPSSQIISTPLVTTTATPTSNSPSPSCTIGAEFALHIIEEESDLCQNMLLDPYFEPENYDIEGLLQGRRPWGVGIKRYIDYYQPDENLPISYGGVYGPPRSSLRCNTLVHRGYIKATLPGAYEFLINQPPPGDVLFAWFGDKAKSGSFSVSNADIIVPNNNGWPYRYFVYFRDASEYIPFRLFWSHGRGRSEVLVGVFPAYTIGLDKDVQPQNPIFYSNCSGSNSPAPAWPSWESEDYSGGN</sequence>
<dbReference type="PANTHER" id="PTHR34997">
    <property type="entry name" value="AM15"/>
    <property type="match status" value="1"/>
</dbReference>
<accession>T0JL19</accession>
<dbReference type="STRING" id="1237896.T0JL19"/>
<dbReference type="Gene3D" id="3.10.350.10">
    <property type="entry name" value="LysM domain"/>
    <property type="match status" value="1"/>
</dbReference>
<dbReference type="InterPro" id="IPR018871">
    <property type="entry name" value="GLEYA_adhesin_domain"/>
</dbReference>
<dbReference type="InterPro" id="IPR018392">
    <property type="entry name" value="LysM"/>
</dbReference>
<dbReference type="HOGENOM" id="CLU_580025_0_0_1"/>
<dbReference type="GO" id="GO:0008061">
    <property type="term" value="F:chitin binding"/>
    <property type="evidence" value="ECO:0007669"/>
    <property type="project" value="UniProtKB-KW"/>
</dbReference>
<dbReference type="CDD" id="cd00118">
    <property type="entry name" value="LysM"/>
    <property type="match status" value="1"/>
</dbReference>
<protein>
    <recommendedName>
        <fullName evidence="6">LysM domain-containing protein</fullName>
    </recommendedName>
</protein>
<dbReference type="InterPro" id="IPR052210">
    <property type="entry name" value="LysM1-like"/>
</dbReference>
<evidence type="ECO:0000256" key="4">
    <source>
        <dbReference type="ARBA" id="ARBA00044955"/>
    </source>
</evidence>